<dbReference type="SUPFAM" id="SSF53383">
    <property type="entry name" value="PLP-dependent transferases"/>
    <property type="match status" value="1"/>
</dbReference>
<dbReference type="GO" id="GO:0030170">
    <property type="term" value="F:pyridoxal phosphate binding"/>
    <property type="evidence" value="ECO:0007669"/>
    <property type="project" value="InterPro"/>
</dbReference>
<dbReference type="GO" id="GO:0042802">
    <property type="term" value="F:identical protein binding"/>
    <property type="evidence" value="ECO:0007669"/>
    <property type="project" value="TreeGrafter"/>
</dbReference>
<keyword evidence="4 5" id="KW-0663">Pyridoxal phosphate</keyword>
<comment type="similarity">
    <text evidence="5">Belongs to the class-III pyridoxal-phosphate-dependent aminotransferase family.</text>
</comment>
<dbReference type="Gene3D" id="3.90.1150.10">
    <property type="entry name" value="Aspartate Aminotransferase, domain 1"/>
    <property type="match status" value="1"/>
</dbReference>
<evidence type="ECO:0000256" key="3">
    <source>
        <dbReference type="ARBA" id="ARBA00022679"/>
    </source>
</evidence>
<keyword evidence="7" id="KW-1185">Reference proteome</keyword>
<gene>
    <name evidence="6" type="ORF">GS398_21910</name>
</gene>
<dbReference type="InterPro" id="IPR015421">
    <property type="entry name" value="PyrdxlP-dep_Trfase_major"/>
</dbReference>
<dbReference type="InterPro" id="IPR015424">
    <property type="entry name" value="PyrdxlP-dep_Trfase"/>
</dbReference>
<proteinExistence type="inferred from homology"/>
<dbReference type="RefSeq" id="WP_160908972.1">
    <property type="nucleotide sequence ID" value="NZ_WVHS01000007.1"/>
</dbReference>
<dbReference type="PIRSF" id="PIRSF000521">
    <property type="entry name" value="Transaminase_4ab_Lys_Orn"/>
    <property type="match status" value="1"/>
</dbReference>
<dbReference type="PROSITE" id="PS00600">
    <property type="entry name" value="AA_TRANSFER_CLASS_3"/>
    <property type="match status" value="1"/>
</dbReference>
<keyword evidence="2 6" id="KW-0032">Aminotransferase</keyword>
<comment type="cofactor">
    <cofactor evidence="1">
        <name>pyridoxal 5'-phosphate</name>
        <dbReference type="ChEBI" id="CHEBI:597326"/>
    </cofactor>
</comment>
<sequence length="392" mass="42926">MNRQLFLLNNAQTSSSPRLLEIDRAEGNYLYDPQGKAYLDLVSGFAVSNIGHRHPKVVNAIKDQADKYMHLTVYGEFVQSPQVRFAQKLVSVLPGALNSVYFVNSGAEATEGALKLAKRYTGRGGIISCHHAYHGSTQGALSVMGNSYYKDAYRPLLPGIGFITFNEIADLEHITQETACVIIETIQGEAGIRVPDKAYFSALRKRCDETGTLLIMDEIQTGFGRTGKLFAFEHFGIVPDILLLAKGMGGGMPIGAFVASREKMDVLKDNPILGHITTFGGHPVCCAAGLASLEAILEEDLVKDVDKKEALFRELLVHPAIRKVRGMGLMLAVQVDAFQQVERISKQCLEGAYPLIIDWFLHCETALRIAPPLTITESEIRMACNAILAALD</sequence>
<dbReference type="Pfam" id="PF00202">
    <property type="entry name" value="Aminotran_3"/>
    <property type="match status" value="1"/>
</dbReference>
<evidence type="ECO:0000256" key="4">
    <source>
        <dbReference type="ARBA" id="ARBA00022898"/>
    </source>
</evidence>
<evidence type="ECO:0000313" key="6">
    <source>
        <dbReference type="EMBL" id="MXV17967.1"/>
    </source>
</evidence>
<dbReference type="GO" id="GO:0008483">
    <property type="term" value="F:transaminase activity"/>
    <property type="evidence" value="ECO:0007669"/>
    <property type="project" value="UniProtKB-KW"/>
</dbReference>
<dbReference type="CDD" id="cd00610">
    <property type="entry name" value="OAT_like"/>
    <property type="match status" value="1"/>
</dbReference>
<dbReference type="PANTHER" id="PTHR11986:SF79">
    <property type="entry name" value="ACETYLORNITHINE AMINOTRANSFERASE, MITOCHONDRIAL"/>
    <property type="match status" value="1"/>
</dbReference>
<dbReference type="AlphaFoldDB" id="A0A7K1Y577"/>
<dbReference type="PANTHER" id="PTHR11986">
    <property type="entry name" value="AMINOTRANSFERASE CLASS III"/>
    <property type="match status" value="1"/>
</dbReference>
<keyword evidence="3 6" id="KW-0808">Transferase</keyword>
<accession>A0A7K1Y577</accession>
<dbReference type="InterPro" id="IPR015422">
    <property type="entry name" value="PyrdxlP-dep_Trfase_small"/>
</dbReference>
<dbReference type="InterPro" id="IPR005814">
    <property type="entry name" value="Aminotrans_3"/>
</dbReference>
<reference evidence="6 7" key="1">
    <citation type="submission" date="2019-11" db="EMBL/GenBank/DDBJ databases">
        <title>Pedobacter sp. HMF7056 Genome sequencing and assembly.</title>
        <authorList>
            <person name="Kang H."/>
            <person name="Kim H."/>
            <person name="Joh K."/>
        </authorList>
    </citation>
    <scope>NUCLEOTIDE SEQUENCE [LARGE SCALE GENOMIC DNA]</scope>
    <source>
        <strain evidence="6 7">HMF7056</strain>
    </source>
</reference>
<evidence type="ECO:0000313" key="7">
    <source>
        <dbReference type="Proteomes" id="UP000451233"/>
    </source>
</evidence>
<protein>
    <submittedName>
        <fullName evidence="6">Aminotransferase class III-fold pyridoxal phosphate-dependent enzyme</fullName>
    </submittedName>
</protein>
<dbReference type="InterPro" id="IPR049704">
    <property type="entry name" value="Aminotrans_3_PPA_site"/>
</dbReference>
<dbReference type="FunFam" id="3.40.640.10:FF:000004">
    <property type="entry name" value="Acetylornithine aminotransferase"/>
    <property type="match status" value="1"/>
</dbReference>
<name>A0A7K1Y577_9SPHI</name>
<evidence type="ECO:0000256" key="5">
    <source>
        <dbReference type="RuleBase" id="RU003560"/>
    </source>
</evidence>
<dbReference type="Gene3D" id="3.40.640.10">
    <property type="entry name" value="Type I PLP-dependent aspartate aminotransferase-like (Major domain)"/>
    <property type="match status" value="1"/>
</dbReference>
<organism evidence="6 7">
    <name type="scientific">Hufsiella ginkgonis</name>
    <dbReference type="NCBI Taxonomy" id="2695274"/>
    <lineage>
        <taxon>Bacteria</taxon>
        <taxon>Pseudomonadati</taxon>
        <taxon>Bacteroidota</taxon>
        <taxon>Sphingobacteriia</taxon>
        <taxon>Sphingobacteriales</taxon>
        <taxon>Sphingobacteriaceae</taxon>
        <taxon>Hufsiella</taxon>
    </lineage>
</organism>
<evidence type="ECO:0000256" key="2">
    <source>
        <dbReference type="ARBA" id="ARBA00022576"/>
    </source>
</evidence>
<comment type="caution">
    <text evidence="6">The sequence shown here is derived from an EMBL/GenBank/DDBJ whole genome shotgun (WGS) entry which is preliminary data.</text>
</comment>
<dbReference type="Proteomes" id="UP000451233">
    <property type="component" value="Unassembled WGS sequence"/>
</dbReference>
<dbReference type="EMBL" id="WVHS01000007">
    <property type="protein sequence ID" value="MXV17967.1"/>
    <property type="molecule type" value="Genomic_DNA"/>
</dbReference>
<evidence type="ECO:0000256" key="1">
    <source>
        <dbReference type="ARBA" id="ARBA00001933"/>
    </source>
</evidence>
<dbReference type="InterPro" id="IPR050103">
    <property type="entry name" value="Class-III_PLP-dep_AT"/>
</dbReference>